<dbReference type="SUPFAM" id="SSF52425">
    <property type="entry name" value="Cryptochrome/photolyase, N-terminal domain"/>
    <property type="match status" value="1"/>
</dbReference>
<evidence type="ECO:0000313" key="2">
    <source>
        <dbReference type="Proteomes" id="UP000886865"/>
    </source>
</evidence>
<dbReference type="InterPro" id="IPR052219">
    <property type="entry name" value="Photolyase_Class-2"/>
</dbReference>
<dbReference type="EMBL" id="DVJQ01000059">
    <property type="protein sequence ID" value="HIS74743.1"/>
    <property type="molecule type" value="Genomic_DNA"/>
</dbReference>
<dbReference type="PANTHER" id="PTHR10211:SF0">
    <property type="entry name" value="DEOXYRIBODIPYRIMIDINE PHOTO-LYASE"/>
    <property type="match status" value="1"/>
</dbReference>
<reference evidence="1" key="2">
    <citation type="journal article" date="2021" name="PeerJ">
        <title>Extensive microbial diversity within the chicken gut microbiome revealed by metagenomics and culture.</title>
        <authorList>
            <person name="Gilroy R."/>
            <person name="Ravi A."/>
            <person name="Getino M."/>
            <person name="Pursley I."/>
            <person name="Horton D.L."/>
            <person name="Alikhan N.F."/>
            <person name="Baker D."/>
            <person name="Gharbi K."/>
            <person name="Hall N."/>
            <person name="Watson M."/>
            <person name="Adriaenssens E.M."/>
            <person name="Foster-Nyarko E."/>
            <person name="Jarju S."/>
            <person name="Secka A."/>
            <person name="Antonio M."/>
            <person name="Oren A."/>
            <person name="Chaudhuri R.R."/>
            <person name="La Ragione R."/>
            <person name="Hildebrand F."/>
            <person name="Pallen M.J."/>
        </authorList>
    </citation>
    <scope>NUCLEOTIDE SEQUENCE</scope>
    <source>
        <strain evidence="1">CHK152-2871</strain>
    </source>
</reference>
<dbReference type="GO" id="GO:0000719">
    <property type="term" value="P:photoreactive repair"/>
    <property type="evidence" value="ECO:0007669"/>
    <property type="project" value="TreeGrafter"/>
</dbReference>
<evidence type="ECO:0000313" key="1">
    <source>
        <dbReference type="EMBL" id="HIS74743.1"/>
    </source>
</evidence>
<dbReference type="Gene3D" id="3.40.50.620">
    <property type="entry name" value="HUPs"/>
    <property type="match status" value="1"/>
</dbReference>
<reference evidence="1" key="1">
    <citation type="submission" date="2020-10" db="EMBL/GenBank/DDBJ databases">
        <authorList>
            <person name="Gilroy R."/>
        </authorList>
    </citation>
    <scope>NUCLEOTIDE SEQUENCE</scope>
    <source>
        <strain evidence="1">CHK152-2871</strain>
    </source>
</reference>
<gene>
    <name evidence="1" type="ORF">IAA86_06965</name>
</gene>
<dbReference type="PANTHER" id="PTHR10211">
    <property type="entry name" value="DEOXYRIBODIPYRIMIDINE PHOTOLYASE"/>
    <property type="match status" value="1"/>
</dbReference>
<dbReference type="InterPro" id="IPR014729">
    <property type="entry name" value="Rossmann-like_a/b/a_fold"/>
</dbReference>
<protein>
    <submittedName>
        <fullName evidence="1">Uncharacterized protein</fullName>
    </submittedName>
</protein>
<accession>A0A9D1FJ97</accession>
<comment type="caution">
    <text evidence="1">The sequence shown here is derived from an EMBL/GenBank/DDBJ whole genome shotgun (WGS) entry which is preliminary data.</text>
</comment>
<dbReference type="GO" id="GO:0003904">
    <property type="term" value="F:deoxyribodipyrimidine photo-lyase activity"/>
    <property type="evidence" value="ECO:0007669"/>
    <property type="project" value="TreeGrafter"/>
</dbReference>
<dbReference type="Proteomes" id="UP000886865">
    <property type="component" value="Unassembled WGS sequence"/>
</dbReference>
<feature type="non-terminal residue" evidence="1">
    <location>
        <position position="211"/>
    </location>
</feature>
<proteinExistence type="predicted"/>
<name>A0A9D1FJ97_9BACT</name>
<sequence length="211" mass="25275">MPRIIRNTMLNYIPKALPEMKNPDMRRIFDFNNNEIKKGKIVYLCQREIRAKDNMALDFAKKLKRELNLPLRVIHRREHFLYKQKENFIKKQINIAKEEFEKKEIEFEIFRGTKAALKEYLKEIQTSVLIIDFNPIENYEYLLDVPFKIFEIDGHNIIPSRLLSDKQEFGASTIRKKIYLKIADFLYEPNEPFVPSNQADMTLVDFIENKL</sequence>
<dbReference type="InterPro" id="IPR036155">
    <property type="entry name" value="Crypto/Photolyase_N_sf"/>
</dbReference>
<dbReference type="AlphaFoldDB" id="A0A9D1FJ97"/>
<organism evidence="1 2">
    <name type="scientific">Candidatus Galligastranaerophilus intestinavium</name>
    <dbReference type="NCBI Taxonomy" id="2840836"/>
    <lineage>
        <taxon>Bacteria</taxon>
        <taxon>Candidatus Galligastranaerophilus</taxon>
    </lineage>
</organism>